<sequence length="110" mass="11948">MLDPNRKTVMFPSRRFTMNTLMIKDLSITEQLDSKAMSAVRGGYGYGYPSTSYFNFSPVVAPNNSKNVTATQLISNEMNIQNANGNNVAFAAGLTSTINPCVTSSNNINV</sequence>
<comment type="caution">
    <text evidence="1">The sequence shown here is derived from an EMBL/GenBank/DDBJ whole genome shotgun (WGS) entry which is preliminary data.</text>
</comment>
<evidence type="ECO:0000313" key="1">
    <source>
        <dbReference type="EMBL" id="GGC68587.1"/>
    </source>
</evidence>
<gene>
    <name evidence="1" type="ORF">GCM10011400_65640</name>
</gene>
<name>A0ABQ1NC20_9BURK</name>
<organism evidence="1 2">
    <name type="scientific">Paraburkholderia caffeinilytica</name>
    <dbReference type="NCBI Taxonomy" id="1761016"/>
    <lineage>
        <taxon>Bacteria</taxon>
        <taxon>Pseudomonadati</taxon>
        <taxon>Pseudomonadota</taxon>
        <taxon>Betaproteobacteria</taxon>
        <taxon>Burkholderiales</taxon>
        <taxon>Burkholderiaceae</taxon>
        <taxon>Paraburkholderia</taxon>
    </lineage>
</organism>
<dbReference type="EMBL" id="BMHL01000018">
    <property type="protein sequence ID" value="GGC68587.1"/>
    <property type="molecule type" value="Genomic_DNA"/>
</dbReference>
<evidence type="ECO:0000313" key="2">
    <source>
        <dbReference type="Proteomes" id="UP000602004"/>
    </source>
</evidence>
<proteinExistence type="predicted"/>
<accession>A0ABQ1NC20</accession>
<dbReference type="Proteomes" id="UP000602004">
    <property type="component" value="Unassembled WGS sequence"/>
</dbReference>
<keyword evidence="2" id="KW-1185">Reference proteome</keyword>
<protein>
    <submittedName>
        <fullName evidence="1">Uncharacterized protein</fullName>
    </submittedName>
</protein>
<reference evidence="2" key="1">
    <citation type="journal article" date="2019" name="Int. J. Syst. Evol. Microbiol.">
        <title>The Global Catalogue of Microorganisms (GCM) 10K type strain sequencing project: providing services to taxonomists for standard genome sequencing and annotation.</title>
        <authorList>
            <consortium name="The Broad Institute Genomics Platform"/>
            <consortium name="The Broad Institute Genome Sequencing Center for Infectious Disease"/>
            <person name="Wu L."/>
            <person name="Ma J."/>
        </authorList>
    </citation>
    <scope>NUCLEOTIDE SEQUENCE [LARGE SCALE GENOMIC DNA]</scope>
    <source>
        <strain evidence="2">CGMCC 1.15103</strain>
    </source>
</reference>